<dbReference type="CDD" id="cd07067">
    <property type="entry name" value="HP_PGM_like"/>
    <property type="match status" value="1"/>
</dbReference>
<comment type="caution">
    <text evidence="7">The sequence shown here is derived from an EMBL/GenBank/DDBJ whole genome shotgun (WGS) entry which is preliminary data.</text>
</comment>
<dbReference type="Gene3D" id="3.40.50.1240">
    <property type="entry name" value="Phosphoglycerate mutase-like"/>
    <property type="match status" value="1"/>
</dbReference>
<evidence type="ECO:0000256" key="4">
    <source>
        <dbReference type="ARBA" id="ARBA00040722"/>
    </source>
</evidence>
<dbReference type="Pfam" id="PF00300">
    <property type="entry name" value="His_Phos_1"/>
    <property type="match status" value="1"/>
</dbReference>
<gene>
    <name evidence="7" type="ORF">Ae201684_010493</name>
</gene>
<sequence>MTTTPRGISMPPPSSAIPMNLPKSVAQSFSQEQPRSPSNTSTSSSLGSSPRKKMHVDVEGTLFVQEGDVWTKCYGQLAGSTLYVYETSDCDDLHLEPIHLSAYSLSSDSTKSFVLVIKEEEQSHTMTRLEFRVAAKDRTAAWRNMLATATTTSSGSKKQKVIKTTPIDLTTQTIVKLPSTPPAHVMHLVLIRHGHYVNAYTRHALDSDQVLSHIGRQQAELTGRHLHDRYASAPSRDDLILLHSDMERAVETASIVSTFFSDCVLSSTPLLREGWPGAPSDQQSHLDIPALPLDDQASEDERLEQAFKTTFAIDGEDRKTTYGNTFRMVVCHANLIRYFLCRALGIKAAGVWGQFEINHCGITRIDVSPHGTCKVLAVNESGHLPPSLLTTSEDHL</sequence>
<feature type="domain" description="PH" evidence="6">
    <location>
        <begin position="55"/>
        <end position="151"/>
    </location>
</feature>
<dbReference type="GO" id="GO:0004722">
    <property type="term" value="F:protein serine/threonine phosphatase activity"/>
    <property type="evidence" value="ECO:0007669"/>
    <property type="project" value="TreeGrafter"/>
</dbReference>
<reference evidence="7 8" key="1">
    <citation type="submission" date="2019-07" db="EMBL/GenBank/DDBJ databases">
        <title>Genomics analysis of Aphanomyces spp. identifies a new class of oomycete effector associated with host adaptation.</title>
        <authorList>
            <person name="Gaulin E."/>
        </authorList>
    </citation>
    <scope>NUCLEOTIDE SEQUENCE [LARGE SCALE GENOMIC DNA]</scope>
    <source>
        <strain evidence="7 8">ATCC 201684</strain>
    </source>
</reference>
<dbReference type="PANTHER" id="PTHR20935">
    <property type="entry name" value="PHOSPHOGLYCERATE MUTASE-RELATED"/>
    <property type="match status" value="1"/>
</dbReference>
<dbReference type="InterPro" id="IPR029033">
    <property type="entry name" value="His_PPase_superfam"/>
</dbReference>
<evidence type="ECO:0000256" key="5">
    <source>
        <dbReference type="SAM" id="MobiDB-lite"/>
    </source>
</evidence>
<evidence type="ECO:0000256" key="2">
    <source>
        <dbReference type="ARBA" id="ARBA00022801"/>
    </source>
</evidence>
<dbReference type="AlphaFoldDB" id="A0A6G0WXT8"/>
<organism evidence="7 8">
    <name type="scientific">Aphanomyces euteiches</name>
    <dbReference type="NCBI Taxonomy" id="100861"/>
    <lineage>
        <taxon>Eukaryota</taxon>
        <taxon>Sar</taxon>
        <taxon>Stramenopiles</taxon>
        <taxon>Oomycota</taxon>
        <taxon>Saprolegniomycetes</taxon>
        <taxon>Saprolegniales</taxon>
        <taxon>Verrucalvaceae</taxon>
        <taxon>Aphanomyces</taxon>
    </lineage>
</organism>
<evidence type="ECO:0000256" key="3">
    <source>
        <dbReference type="ARBA" id="ARBA00039765"/>
    </source>
</evidence>
<keyword evidence="2" id="KW-0378">Hydrolase</keyword>
<dbReference type="SUPFAM" id="SSF53254">
    <property type="entry name" value="Phosphoglycerate mutase-like"/>
    <property type="match status" value="1"/>
</dbReference>
<protein>
    <recommendedName>
        <fullName evidence="3">Serine/threonine-protein phosphatase PGAM5, mitochondrial</fullName>
    </recommendedName>
    <alternativeName>
        <fullName evidence="4">Serine/threonine-protein phosphatase Pgam5, mitochondrial</fullName>
    </alternativeName>
</protein>
<keyword evidence="8" id="KW-1185">Reference proteome</keyword>
<evidence type="ECO:0000313" key="7">
    <source>
        <dbReference type="EMBL" id="KAF0732384.1"/>
    </source>
</evidence>
<accession>A0A6G0WXT8</accession>
<dbReference type="EMBL" id="VJMJ01000134">
    <property type="protein sequence ID" value="KAF0732384.1"/>
    <property type="molecule type" value="Genomic_DNA"/>
</dbReference>
<dbReference type="GO" id="GO:0090141">
    <property type="term" value="P:positive regulation of mitochondrial fission"/>
    <property type="evidence" value="ECO:0007669"/>
    <property type="project" value="TreeGrafter"/>
</dbReference>
<dbReference type="GO" id="GO:0005739">
    <property type="term" value="C:mitochondrion"/>
    <property type="evidence" value="ECO:0007669"/>
    <property type="project" value="TreeGrafter"/>
</dbReference>
<dbReference type="SUPFAM" id="SSF50729">
    <property type="entry name" value="PH domain-like"/>
    <property type="match status" value="1"/>
</dbReference>
<evidence type="ECO:0000313" key="8">
    <source>
        <dbReference type="Proteomes" id="UP000481153"/>
    </source>
</evidence>
<evidence type="ECO:0000259" key="6">
    <source>
        <dbReference type="PROSITE" id="PS50003"/>
    </source>
</evidence>
<dbReference type="SMART" id="SM00233">
    <property type="entry name" value="PH"/>
    <property type="match status" value="1"/>
</dbReference>
<dbReference type="InterPro" id="IPR013078">
    <property type="entry name" value="His_Pase_superF_clade-1"/>
</dbReference>
<dbReference type="SMART" id="SM00855">
    <property type="entry name" value="PGAM"/>
    <property type="match status" value="1"/>
</dbReference>
<evidence type="ECO:0000256" key="1">
    <source>
        <dbReference type="ARBA" id="ARBA00006717"/>
    </source>
</evidence>
<feature type="region of interest" description="Disordered" evidence="5">
    <location>
        <begin position="1"/>
        <end position="52"/>
    </location>
</feature>
<dbReference type="InterPro" id="IPR001849">
    <property type="entry name" value="PH_domain"/>
</dbReference>
<feature type="compositionally biased region" description="Polar residues" evidence="5">
    <location>
        <begin position="25"/>
        <end position="35"/>
    </location>
</feature>
<name>A0A6G0WXT8_9STRA</name>
<proteinExistence type="inferred from homology"/>
<dbReference type="PANTHER" id="PTHR20935:SF0">
    <property type="entry name" value="SERINE_THREONINE-PROTEIN PHOSPHATASE PGAM5, MITOCHONDRIAL"/>
    <property type="match status" value="1"/>
</dbReference>
<dbReference type="Gene3D" id="2.30.29.30">
    <property type="entry name" value="Pleckstrin-homology domain (PH domain)/Phosphotyrosine-binding domain (PTB)"/>
    <property type="match status" value="1"/>
</dbReference>
<dbReference type="VEuPathDB" id="FungiDB:AeMF1_006687"/>
<dbReference type="Proteomes" id="UP000481153">
    <property type="component" value="Unassembled WGS sequence"/>
</dbReference>
<dbReference type="InterPro" id="IPR011993">
    <property type="entry name" value="PH-like_dom_sf"/>
</dbReference>
<dbReference type="PROSITE" id="PS50003">
    <property type="entry name" value="PH_DOMAIN"/>
    <property type="match status" value="1"/>
</dbReference>
<dbReference type="InterPro" id="IPR051021">
    <property type="entry name" value="Mito_Ser/Thr_phosphatase"/>
</dbReference>
<comment type="similarity">
    <text evidence="1">Belongs to the phosphoglycerate mutase family. BPG-dependent PGAM subfamily.</text>
</comment>
<feature type="compositionally biased region" description="Low complexity" evidence="5">
    <location>
        <begin position="36"/>
        <end position="49"/>
    </location>
</feature>